<feature type="non-terminal residue" evidence="6">
    <location>
        <position position="447"/>
    </location>
</feature>
<dbReference type="SUPFAM" id="SSF54928">
    <property type="entry name" value="RNA-binding domain, RBD"/>
    <property type="match status" value="1"/>
</dbReference>
<dbReference type="CDD" id="cd00590">
    <property type="entry name" value="RRM_SF"/>
    <property type="match status" value="1"/>
</dbReference>
<dbReference type="InterPro" id="IPR035979">
    <property type="entry name" value="RBD_domain_sf"/>
</dbReference>
<dbReference type="Proteomes" id="UP000824469">
    <property type="component" value="Unassembled WGS sequence"/>
</dbReference>
<dbReference type="SMART" id="SM00360">
    <property type="entry name" value="RRM"/>
    <property type="match status" value="1"/>
</dbReference>
<evidence type="ECO:0000259" key="4">
    <source>
        <dbReference type="PROSITE" id="PS50102"/>
    </source>
</evidence>
<keyword evidence="7" id="KW-1185">Reference proteome</keyword>
<evidence type="ECO:0000313" key="6">
    <source>
        <dbReference type="EMBL" id="KAH9296486.1"/>
    </source>
</evidence>
<dbReference type="PROSITE" id="PS50102">
    <property type="entry name" value="RRM"/>
    <property type="match status" value="1"/>
</dbReference>
<dbReference type="CDD" id="cd00780">
    <property type="entry name" value="NTF2"/>
    <property type="match status" value="1"/>
</dbReference>
<feature type="compositionally biased region" description="Gly residues" evidence="3">
    <location>
        <begin position="436"/>
        <end position="447"/>
    </location>
</feature>
<dbReference type="Gene3D" id="3.10.450.50">
    <property type="match status" value="1"/>
</dbReference>
<dbReference type="InterPro" id="IPR002075">
    <property type="entry name" value="NTF2_dom"/>
</dbReference>
<evidence type="ECO:0000256" key="1">
    <source>
        <dbReference type="ARBA" id="ARBA00022884"/>
    </source>
</evidence>
<dbReference type="OMA" id="FNDEMET"/>
<dbReference type="InterPro" id="IPR032710">
    <property type="entry name" value="NTF2-like_dom_sf"/>
</dbReference>
<dbReference type="InterPro" id="IPR012677">
    <property type="entry name" value="Nucleotide-bd_a/b_plait_sf"/>
</dbReference>
<comment type="caution">
    <text evidence="6">The sequence shown here is derived from an EMBL/GenBank/DDBJ whole genome shotgun (WGS) entry which is preliminary data.</text>
</comment>
<dbReference type="GO" id="GO:1990904">
    <property type="term" value="C:ribonucleoprotein complex"/>
    <property type="evidence" value="ECO:0007669"/>
    <property type="project" value="TreeGrafter"/>
</dbReference>
<feature type="domain" description="NTF2" evidence="5">
    <location>
        <begin position="37"/>
        <end position="153"/>
    </location>
</feature>
<accession>A0AA38FCM5</accession>
<organism evidence="6 7">
    <name type="scientific">Taxus chinensis</name>
    <name type="common">Chinese yew</name>
    <name type="synonym">Taxus wallichiana var. chinensis</name>
    <dbReference type="NCBI Taxonomy" id="29808"/>
    <lineage>
        <taxon>Eukaryota</taxon>
        <taxon>Viridiplantae</taxon>
        <taxon>Streptophyta</taxon>
        <taxon>Embryophyta</taxon>
        <taxon>Tracheophyta</taxon>
        <taxon>Spermatophyta</taxon>
        <taxon>Pinopsida</taxon>
        <taxon>Pinidae</taxon>
        <taxon>Conifers II</taxon>
        <taxon>Cupressales</taxon>
        <taxon>Taxaceae</taxon>
        <taxon>Taxus</taxon>
    </lineage>
</organism>
<dbReference type="InterPro" id="IPR018222">
    <property type="entry name" value="Nuclear_transport_factor_2_euk"/>
</dbReference>
<reference evidence="6 7" key="1">
    <citation type="journal article" date="2021" name="Nat. Plants">
        <title>The Taxus genome provides insights into paclitaxel biosynthesis.</title>
        <authorList>
            <person name="Xiong X."/>
            <person name="Gou J."/>
            <person name="Liao Q."/>
            <person name="Li Y."/>
            <person name="Zhou Q."/>
            <person name="Bi G."/>
            <person name="Li C."/>
            <person name="Du R."/>
            <person name="Wang X."/>
            <person name="Sun T."/>
            <person name="Guo L."/>
            <person name="Liang H."/>
            <person name="Lu P."/>
            <person name="Wu Y."/>
            <person name="Zhang Z."/>
            <person name="Ro D.K."/>
            <person name="Shang Y."/>
            <person name="Huang S."/>
            <person name="Yan J."/>
        </authorList>
    </citation>
    <scope>NUCLEOTIDE SEQUENCE [LARGE SCALE GENOMIC DNA]</scope>
    <source>
        <strain evidence="6">Ta-2019</strain>
    </source>
</reference>
<dbReference type="FunFam" id="3.10.450.50:FF:000003">
    <property type="entry name" value="Nuclear transport factor 2 family protein"/>
    <property type="match status" value="1"/>
</dbReference>
<feature type="region of interest" description="Disordered" evidence="3">
    <location>
        <begin position="404"/>
        <end position="447"/>
    </location>
</feature>
<protein>
    <submittedName>
        <fullName evidence="6">Uncharacterized protein</fullName>
    </submittedName>
</protein>
<dbReference type="GO" id="GO:0005829">
    <property type="term" value="C:cytosol"/>
    <property type="evidence" value="ECO:0007669"/>
    <property type="project" value="TreeGrafter"/>
</dbReference>
<dbReference type="Pfam" id="PF00076">
    <property type="entry name" value="RRM_1"/>
    <property type="match status" value="1"/>
</dbReference>
<dbReference type="AlphaFoldDB" id="A0AA38FCM5"/>
<name>A0AA38FCM5_TAXCH</name>
<sequence>EDLHILDHLPNIFVSYSTKKMEAQQAIPVVIHPAQVVGNAFVTQYYNVLHQSPQMAYRFYQECSKLGRPNPNGELLTVTTMKGINQMIMSLDYSEFKPVIKTIDSQESYNNGVLVLVTGSLSFQSTGTRMFTQSFFLAPQDKGYFVLNDVLRYLDGESEQPKQNADFVNGVIEQDSNVSVSEQAVEPETAAENGEVDRSTTVEREPAVEEAFHPTDQGQVSEVSVVEKEPVTEQRTPPVTNEVQTALEVPVVAHDIPKKSYASIVRVMSENAAPVVAVQKPPTVRALPVSIERQVSTSTPPKASITESSSPTPADATDNSSAIDVEGNGCSIYIRNLPYNATASQLEEEFKKFGSIKPSGVQVRSKQGGFCYGFVEFEAAASVQIALEASPVIISGRQAFVEEKRPTSGARGSATRGRPVPARGGLRNDGVRGRGPYVGRGNGRADF</sequence>
<dbReference type="Gene3D" id="3.30.70.330">
    <property type="match status" value="1"/>
</dbReference>
<gene>
    <name evidence="6" type="ORF">KI387_040074</name>
</gene>
<feature type="domain" description="RRM" evidence="4">
    <location>
        <begin position="330"/>
        <end position="406"/>
    </location>
</feature>
<evidence type="ECO:0000256" key="2">
    <source>
        <dbReference type="PROSITE-ProRule" id="PRU00176"/>
    </source>
</evidence>
<feature type="region of interest" description="Disordered" evidence="3">
    <location>
        <begin position="180"/>
        <end position="202"/>
    </location>
</feature>
<feature type="non-terminal residue" evidence="6">
    <location>
        <position position="1"/>
    </location>
</feature>
<evidence type="ECO:0000256" key="3">
    <source>
        <dbReference type="SAM" id="MobiDB-lite"/>
    </source>
</evidence>
<dbReference type="PANTHER" id="PTHR10693">
    <property type="entry name" value="RAS GTPASE-ACTIVATING PROTEIN-BINDING PROTEIN"/>
    <property type="match status" value="1"/>
</dbReference>
<keyword evidence="1 2" id="KW-0694">RNA-binding</keyword>
<dbReference type="PANTHER" id="PTHR10693:SF20">
    <property type="entry name" value="AT27578P"/>
    <property type="match status" value="1"/>
</dbReference>
<dbReference type="SUPFAM" id="SSF54427">
    <property type="entry name" value="NTF2-like"/>
    <property type="match status" value="1"/>
</dbReference>
<dbReference type="InterPro" id="IPR000504">
    <property type="entry name" value="RRM_dom"/>
</dbReference>
<feature type="region of interest" description="Disordered" evidence="3">
    <location>
        <begin position="291"/>
        <end position="322"/>
    </location>
</feature>
<dbReference type="GO" id="GO:0003729">
    <property type="term" value="F:mRNA binding"/>
    <property type="evidence" value="ECO:0007669"/>
    <property type="project" value="TreeGrafter"/>
</dbReference>
<evidence type="ECO:0000313" key="7">
    <source>
        <dbReference type="Proteomes" id="UP000824469"/>
    </source>
</evidence>
<dbReference type="Pfam" id="PF02136">
    <property type="entry name" value="NTF2"/>
    <property type="match status" value="1"/>
</dbReference>
<dbReference type="PROSITE" id="PS50177">
    <property type="entry name" value="NTF2_DOMAIN"/>
    <property type="match status" value="1"/>
</dbReference>
<feature type="compositionally biased region" description="Polar residues" evidence="3">
    <location>
        <begin position="293"/>
        <end position="322"/>
    </location>
</feature>
<dbReference type="InterPro" id="IPR039539">
    <property type="entry name" value="Ras_GTPase_bind_prot"/>
</dbReference>
<proteinExistence type="predicted"/>
<evidence type="ECO:0000259" key="5">
    <source>
        <dbReference type="PROSITE" id="PS50177"/>
    </source>
</evidence>
<dbReference type="EMBL" id="JAHRHJ020000011">
    <property type="protein sequence ID" value="KAH9296486.1"/>
    <property type="molecule type" value="Genomic_DNA"/>
</dbReference>